<dbReference type="PROSITE" id="PS50077">
    <property type="entry name" value="HEAT_REPEAT"/>
    <property type="match status" value="1"/>
</dbReference>
<dbReference type="GO" id="GO:0005634">
    <property type="term" value="C:nucleus"/>
    <property type="evidence" value="ECO:0007669"/>
    <property type="project" value="TreeGrafter"/>
</dbReference>
<evidence type="ECO:0008006" key="6">
    <source>
        <dbReference type="Google" id="ProtNLM"/>
    </source>
</evidence>
<dbReference type="InterPro" id="IPR011989">
    <property type="entry name" value="ARM-like"/>
</dbReference>
<dbReference type="Gene3D" id="1.25.10.10">
    <property type="entry name" value="Leucine-rich Repeat Variant"/>
    <property type="match status" value="1"/>
</dbReference>
<dbReference type="Proteomes" id="UP000266743">
    <property type="component" value="Chromosome 8"/>
</dbReference>
<dbReference type="GO" id="GO:0019888">
    <property type="term" value="F:protein phosphatase regulator activity"/>
    <property type="evidence" value="ECO:0007669"/>
    <property type="project" value="TreeGrafter"/>
</dbReference>
<comment type="caution">
    <text evidence="4">The sequence shown here is derived from an EMBL/GenBank/DDBJ whole genome shotgun (WGS) entry which is preliminary data.</text>
</comment>
<dbReference type="EMBL" id="QSBY01000008">
    <property type="protein sequence ID" value="RHW70735.1"/>
    <property type="molecule type" value="Genomic_DNA"/>
</dbReference>
<feature type="region of interest" description="Disordered" evidence="3">
    <location>
        <begin position="535"/>
        <end position="554"/>
    </location>
</feature>
<dbReference type="PANTHER" id="PTHR10648:SF4">
    <property type="entry name" value="PROTEIN PHOSPHATASE 2 (FORMERLY 2A), REGULATORY SUBUNIT A, BETA ISOFORM-RELATED"/>
    <property type="match status" value="1"/>
</dbReference>
<evidence type="ECO:0000256" key="1">
    <source>
        <dbReference type="ARBA" id="ARBA00022737"/>
    </source>
</evidence>
<evidence type="ECO:0000313" key="4">
    <source>
        <dbReference type="EMBL" id="RHW70735.1"/>
    </source>
</evidence>
<feature type="repeat" description="HEAT" evidence="2">
    <location>
        <begin position="1021"/>
        <end position="1055"/>
    </location>
</feature>
<proteinExistence type="predicted"/>
<sequence length="1245" mass="135503">MENSTVAFSVIQDLIHWPLPPSDPSVNNFGETHAGSSVGSLAFSDDQSFNELPLTAGATEELDEEPPERQQARYAAVRRLMALSLAMGEEWARQEVVPYLLRCLEEEDAELSFSVGLTVMDFGSLRTSSSSPLTIRDLVPVVARMGESADSGVRHFLVEVVIPTLFFGVSLECSVDLREWRAKYVKTPPCSNDFSEASDELGFGRTSKQGDSTRCGVNGRFEGSRINDRNDIHCAAGTSNDVWDPFQINLHASKLRGAITDYLNNVCKYASERAEEPGVTASLIARSSALDPSNYSGNRERCDAFHHRWTMFLGLMETMLRSRYVAAVAAAVQCVSNVFASITWAMRVDENNRGVSTSTLMNSVEELVEFTFVATRTHVGRSILSCTQEPCKELMQLLVEAQVFVSGGGGSPIAKVESAKNVSDSGDTKSGKAANAVVDDGSGRHTIQLGLAGCTASQRDVWDACLTAADAKRMPNVLFVSILRSLPLLLDWSNASNPKMATAYEAGLCFLTVCNIFRHAITPLVPHQDGGNYDGVSPEGGIRGGNKSRGNFSRSVKKEVSAPQPFIGNAALMLESAACRDFTVSEAVLDGLQQLLDELQRPHAIEDFLRDGTSSARLTLREKISLLRQLCSLYRDCVVHLASAPSWKTRWLVTQRLPELTGSIIMLLCRIGCHHPIDGPSLVEECVVYLCRLHTELWAGPKEGDGELQEMAQDEEEEVRCVIGVCAARVFTAIGQGMVRLTFPGGLVKDLRVKNADKNRPDMGTAAGNYYNDPISPGVHYKSSSAKESISSCNTGPNEVLLATSTVTKNLPQLFDVVFACCAGLLQDKEERVRSGAAAALSVLSRTLSTMVTVCEFNPRGVPKADWLDCLNRTTSLLMELLGDCSPIVQLSLVSELVALLSTRTAGAGKLAAIMGSYGNGKALELREGALTACLNRLSKHEIWRYRAEYATLLAEMCLRFLAPNSLAAAELDVSRTPRSVHLLEIGLRESRNVESARKPCGAVFAEDGVDPLHCFAKEELLPLLVDVLFDKVKAVRDSALESLVHMCERLSAARRLLKQELSPSSDELRCSRGRDILTGAMREVGRGGPLHGSGTGGLLRKKQSLCSRFCYDNEDDVFISDTLWPLIVNSPKAMATYLSRSSLLRIAVRIGVDKRSILLPLFDQLGHDPVLNVRLVVAKELYGILEISPGVAASGGSTGSNALPKTFFTEKEKNGVVLDLLRLLVEDKSADVRDEAAKALKLCF</sequence>
<name>A0A3L6L3J9_9TRYP</name>
<dbReference type="InterPro" id="IPR016024">
    <property type="entry name" value="ARM-type_fold"/>
</dbReference>
<accession>A0A3L6L3J9</accession>
<organism evidence="4 5">
    <name type="scientific">Trypanosoma brucei equiperdum</name>
    <dbReference type="NCBI Taxonomy" id="630700"/>
    <lineage>
        <taxon>Eukaryota</taxon>
        <taxon>Discoba</taxon>
        <taxon>Euglenozoa</taxon>
        <taxon>Kinetoplastea</taxon>
        <taxon>Metakinetoplastina</taxon>
        <taxon>Trypanosomatida</taxon>
        <taxon>Trypanosomatidae</taxon>
        <taxon>Trypanosoma</taxon>
    </lineage>
</organism>
<dbReference type="GO" id="GO:0000159">
    <property type="term" value="C:protein phosphatase type 2A complex"/>
    <property type="evidence" value="ECO:0007669"/>
    <property type="project" value="TreeGrafter"/>
</dbReference>
<dbReference type="SUPFAM" id="SSF48371">
    <property type="entry name" value="ARM repeat"/>
    <property type="match status" value="1"/>
</dbReference>
<dbReference type="GO" id="GO:0005829">
    <property type="term" value="C:cytosol"/>
    <property type="evidence" value="ECO:0007669"/>
    <property type="project" value="TreeGrafter"/>
</dbReference>
<evidence type="ECO:0000313" key="5">
    <source>
        <dbReference type="Proteomes" id="UP000266743"/>
    </source>
</evidence>
<keyword evidence="1" id="KW-0677">Repeat</keyword>
<protein>
    <recommendedName>
        <fullName evidence="6">HEAT repeat</fullName>
    </recommendedName>
</protein>
<gene>
    <name evidence="4" type="ORF">DPX39_080043300</name>
</gene>
<evidence type="ECO:0000256" key="3">
    <source>
        <dbReference type="SAM" id="MobiDB-lite"/>
    </source>
</evidence>
<dbReference type="PANTHER" id="PTHR10648">
    <property type="entry name" value="SERINE/THREONINE-PROTEIN PHOSPHATASE PP2A 65 KDA REGULATORY SUBUNIT"/>
    <property type="match status" value="1"/>
</dbReference>
<evidence type="ECO:0000256" key="2">
    <source>
        <dbReference type="PROSITE-ProRule" id="PRU00103"/>
    </source>
</evidence>
<dbReference type="InterPro" id="IPR021133">
    <property type="entry name" value="HEAT_type_2"/>
</dbReference>
<dbReference type="AlphaFoldDB" id="A0A3L6L3J9"/>
<reference evidence="4 5" key="1">
    <citation type="submission" date="2018-09" db="EMBL/GenBank/DDBJ databases">
        <title>whole genome sequence of T. equiperdum IVM-t1 strain.</title>
        <authorList>
            <person name="Suganuma K."/>
        </authorList>
    </citation>
    <scope>NUCLEOTIDE SEQUENCE [LARGE SCALE GENOMIC DNA]</scope>
    <source>
        <strain evidence="4 5">IVM-t1</strain>
    </source>
</reference>
<dbReference type="InterPro" id="IPR051023">
    <property type="entry name" value="PP2A_Regulatory_Subunit_A"/>
</dbReference>